<dbReference type="PANTHER" id="PTHR39599">
    <property type="entry name" value="GPI-ANCHORED PROTEIN (EUROFUNG)-RELATED-RELATED"/>
    <property type="match status" value="1"/>
</dbReference>
<reference evidence="3" key="3">
    <citation type="journal article" date="2022" name="bioRxiv">
        <title>A global pangenome for the wheat fungal pathogen Pyrenophora tritici-repentis and prediction of effector protein structural homology.</title>
        <authorList>
            <person name="Moolhuijzen P."/>
            <person name="See P.T."/>
            <person name="Shi G."/>
            <person name="Powell H.R."/>
            <person name="Cockram J."/>
            <person name="Jorgensen L.N."/>
            <person name="Benslimane H."/>
            <person name="Strelkov S.E."/>
            <person name="Turner J."/>
            <person name="Liu Z."/>
            <person name="Moffat C.S."/>
        </authorList>
    </citation>
    <scope>NUCLEOTIDE SEQUENCE</scope>
    <source>
        <strain evidence="3">86-124</strain>
    </source>
</reference>
<proteinExistence type="predicted"/>
<reference evidence="5" key="4">
    <citation type="journal article" date="2022" name="Microb. Genom.">
        <title>A global pangenome for the wheat fungal pathogen Pyrenophora tritici-repentis and prediction of effector protein structural homology.</title>
        <authorList>
            <person name="Moolhuijzen P.M."/>
            <person name="See P.T."/>
            <person name="Shi G."/>
            <person name="Powell H.R."/>
            <person name="Cockram J."/>
            <person name="Jorgensen L.N."/>
            <person name="Benslimane H."/>
            <person name="Strelkov S.E."/>
            <person name="Turner J."/>
            <person name="Liu Z."/>
            <person name="Moffat C.S."/>
        </authorList>
    </citation>
    <scope>NUCLEOTIDE SEQUENCE [LARGE SCALE GENOMIC DNA]</scope>
</reference>
<dbReference type="EMBL" id="NQIK02000001">
    <property type="protein sequence ID" value="KAF7577582.1"/>
    <property type="molecule type" value="Genomic_DNA"/>
</dbReference>
<gene>
    <name evidence="3" type="ORF">Ptr86124_007419</name>
    <name evidence="2" type="ORF">PtrM4_018220</name>
</gene>
<dbReference type="OrthoDB" id="2426396at2759"/>
<dbReference type="EMBL" id="NRDI02000009">
    <property type="protein sequence ID" value="KAI1513517.1"/>
    <property type="molecule type" value="Genomic_DNA"/>
</dbReference>
<dbReference type="PANTHER" id="PTHR39599:SF1">
    <property type="entry name" value="GPI-ANCHORED PROTEIN (EUROFUNG)"/>
    <property type="match status" value="1"/>
</dbReference>
<dbReference type="AlphaFoldDB" id="A0A2W1HBY1"/>
<accession>A0A2W1HBY1</accession>
<protein>
    <submittedName>
        <fullName evidence="2">Uncharacterized protein</fullName>
    </submittedName>
</protein>
<sequence length="203" mass="20559">MRFFAPWSVVASSLAFAVAEPIAKPEAIPQQISNNAPFSGAVYIVNPEGQQVVAQNANMCPSSASVSCSNVDHPSWCCPANYACAVPANSNGLIGCCPNGNQCGGTVNVGQVTTVTVYPQQQTAVVYAQPPPATVYAQPDPAQGGFCATITMSGPGLPRVEQGGCGTILVVAGAPSLKVLGVGASVVAVILHVALGRMFNGAL</sequence>
<reference evidence="2" key="1">
    <citation type="journal article" date="2018" name="BMC Genomics">
        <title>Comparative genomics of the wheat fungal pathogen Pyrenophora tritici-repentis reveals chromosomal variations and genome plasticity.</title>
        <authorList>
            <person name="Moolhuijzen P."/>
            <person name="See P.T."/>
            <person name="Hane J.K."/>
            <person name="Shi G."/>
            <person name="Liu Z."/>
            <person name="Oliver R.P."/>
            <person name="Moffat C.S."/>
        </authorList>
    </citation>
    <scope>NUCLEOTIDE SEQUENCE [LARGE SCALE GENOMIC DNA]</scope>
    <source>
        <strain evidence="2">M4</strain>
    </source>
</reference>
<feature type="signal peptide" evidence="1">
    <location>
        <begin position="1"/>
        <end position="19"/>
    </location>
</feature>
<keyword evidence="5" id="KW-1185">Reference proteome</keyword>
<dbReference type="Proteomes" id="UP000245464">
    <property type="component" value="Chromosome 1"/>
</dbReference>
<feature type="chain" id="PRO_5042701292" evidence="1">
    <location>
        <begin position="20"/>
        <end position="203"/>
    </location>
</feature>
<evidence type="ECO:0000256" key="1">
    <source>
        <dbReference type="SAM" id="SignalP"/>
    </source>
</evidence>
<dbReference type="Proteomes" id="UP000249757">
    <property type="component" value="Unassembled WGS sequence"/>
</dbReference>
<comment type="caution">
    <text evidence="2">The sequence shown here is derived from an EMBL/GenBank/DDBJ whole genome shotgun (WGS) entry which is preliminary data.</text>
</comment>
<evidence type="ECO:0000313" key="3">
    <source>
        <dbReference type="EMBL" id="KAI1513517.1"/>
    </source>
</evidence>
<name>A0A2W1HBY1_9PLEO</name>
<evidence type="ECO:0000313" key="2">
    <source>
        <dbReference type="EMBL" id="KAF7577582.1"/>
    </source>
</evidence>
<evidence type="ECO:0000313" key="5">
    <source>
        <dbReference type="Proteomes" id="UP000249757"/>
    </source>
</evidence>
<evidence type="ECO:0000313" key="4">
    <source>
        <dbReference type="Proteomes" id="UP000245464"/>
    </source>
</evidence>
<organism evidence="2 4">
    <name type="scientific">Pyrenophora tritici-repentis</name>
    <dbReference type="NCBI Taxonomy" id="45151"/>
    <lineage>
        <taxon>Eukaryota</taxon>
        <taxon>Fungi</taxon>
        <taxon>Dikarya</taxon>
        <taxon>Ascomycota</taxon>
        <taxon>Pezizomycotina</taxon>
        <taxon>Dothideomycetes</taxon>
        <taxon>Pleosporomycetidae</taxon>
        <taxon>Pleosporales</taxon>
        <taxon>Pleosporineae</taxon>
        <taxon>Pleosporaceae</taxon>
        <taxon>Pyrenophora</taxon>
    </lineage>
</organism>
<reference evidence="3" key="2">
    <citation type="submission" date="2021-05" db="EMBL/GenBank/DDBJ databases">
        <authorList>
            <person name="Moolhuijzen P.M."/>
            <person name="Moffat C.S."/>
        </authorList>
    </citation>
    <scope>NUCLEOTIDE SEQUENCE</scope>
    <source>
        <strain evidence="3">86-124</strain>
    </source>
</reference>
<keyword evidence="1" id="KW-0732">Signal</keyword>